<evidence type="ECO:0000256" key="5">
    <source>
        <dbReference type="SAM" id="MobiDB-lite"/>
    </source>
</evidence>
<protein>
    <submittedName>
        <fullName evidence="7">Uncharacterized protein</fullName>
    </submittedName>
</protein>
<evidence type="ECO:0000256" key="4">
    <source>
        <dbReference type="ARBA" id="ARBA00023136"/>
    </source>
</evidence>
<evidence type="ECO:0000313" key="7">
    <source>
        <dbReference type="EMBL" id="RYP00505.1"/>
    </source>
</evidence>
<proteinExistence type="predicted"/>
<dbReference type="OrthoDB" id="3358017at2759"/>
<dbReference type="STRING" id="155417.A0A4Q4T8B0"/>
<organism evidence="7 8">
    <name type="scientific">Monosporascus ibericus</name>
    <dbReference type="NCBI Taxonomy" id="155417"/>
    <lineage>
        <taxon>Eukaryota</taxon>
        <taxon>Fungi</taxon>
        <taxon>Dikarya</taxon>
        <taxon>Ascomycota</taxon>
        <taxon>Pezizomycotina</taxon>
        <taxon>Sordariomycetes</taxon>
        <taxon>Xylariomycetidae</taxon>
        <taxon>Xylariales</taxon>
        <taxon>Xylariales incertae sedis</taxon>
        <taxon>Monosporascus</taxon>
    </lineage>
</organism>
<sequence>MFLEMSDNAPIGFSAAIFLIWLRTAFRIVVVAKRFQSSVAQAEVIFLIFDGVVVFLAGAILLALFPGRVFGRSWKDVLAHHPPSKPERRPRPEPVQLLPAQRRPGLNWASITSSNPEYSPRKAYGPPHPKNMVDSEALW</sequence>
<name>A0A4Q4T8B0_9PEZI</name>
<feature type="transmembrane region" description="Helical" evidence="6">
    <location>
        <begin position="44"/>
        <end position="65"/>
    </location>
</feature>
<dbReference type="EMBL" id="QJNU01000384">
    <property type="protein sequence ID" value="RYP00505.1"/>
    <property type="molecule type" value="Genomic_DNA"/>
</dbReference>
<dbReference type="PANTHER" id="PTHR31465:SF9">
    <property type="entry name" value="SPHINGOID LONG-CHAIN BASE TRANSPORTER RSB1"/>
    <property type="match status" value="1"/>
</dbReference>
<reference evidence="7 8" key="1">
    <citation type="submission" date="2018-06" db="EMBL/GenBank/DDBJ databases">
        <title>Complete Genomes of Monosporascus.</title>
        <authorList>
            <person name="Robinson A.J."/>
            <person name="Natvig D.O."/>
        </authorList>
    </citation>
    <scope>NUCLEOTIDE SEQUENCE [LARGE SCALE GENOMIC DNA]</scope>
    <source>
        <strain evidence="7 8">CBS 110550</strain>
    </source>
</reference>
<dbReference type="Pfam" id="PF04479">
    <property type="entry name" value="RTA1"/>
    <property type="match status" value="1"/>
</dbReference>
<dbReference type="GO" id="GO:0005886">
    <property type="term" value="C:plasma membrane"/>
    <property type="evidence" value="ECO:0007669"/>
    <property type="project" value="TreeGrafter"/>
</dbReference>
<evidence type="ECO:0000256" key="6">
    <source>
        <dbReference type="SAM" id="Phobius"/>
    </source>
</evidence>
<evidence type="ECO:0000256" key="1">
    <source>
        <dbReference type="ARBA" id="ARBA00004141"/>
    </source>
</evidence>
<feature type="compositionally biased region" description="Basic and acidic residues" evidence="5">
    <location>
        <begin position="80"/>
        <end position="92"/>
    </location>
</feature>
<evidence type="ECO:0000313" key="8">
    <source>
        <dbReference type="Proteomes" id="UP000293360"/>
    </source>
</evidence>
<keyword evidence="4 6" id="KW-0472">Membrane</keyword>
<evidence type="ECO:0000256" key="2">
    <source>
        <dbReference type="ARBA" id="ARBA00022692"/>
    </source>
</evidence>
<evidence type="ECO:0000256" key="3">
    <source>
        <dbReference type="ARBA" id="ARBA00022989"/>
    </source>
</evidence>
<dbReference type="Proteomes" id="UP000293360">
    <property type="component" value="Unassembled WGS sequence"/>
</dbReference>
<keyword evidence="8" id="KW-1185">Reference proteome</keyword>
<comment type="subcellular location">
    <subcellularLocation>
        <location evidence="1">Membrane</location>
        <topology evidence="1">Multi-pass membrane protein</topology>
    </subcellularLocation>
</comment>
<keyword evidence="3 6" id="KW-1133">Transmembrane helix</keyword>
<gene>
    <name evidence="7" type="ORF">DL764_006497</name>
</gene>
<comment type="caution">
    <text evidence="7">The sequence shown here is derived from an EMBL/GenBank/DDBJ whole genome shotgun (WGS) entry which is preliminary data.</text>
</comment>
<feature type="region of interest" description="Disordered" evidence="5">
    <location>
        <begin position="80"/>
        <end position="139"/>
    </location>
</feature>
<accession>A0A4Q4T8B0</accession>
<dbReference type="AlphaFoldDB" id="A0A4Q4T8B0"/>
<dbReference type="InterPro" id="IPR007568">
    <property type="entry name" value="RTA1"/>
</dbReference>
<dbReference type="GO" id="GO:0000324">
    <property type="term" value="C:fungal-type vacuole"/>
    <property type="evidence" value="ECO:0007669"/>
    <property type="project" value="TreeGrafter"/>
</dbReference>
<dbReference type="PANTHER" id="PTHR31465">
    <property type="entry name" value="PROTEIN RTA1-RELATED"/>
    <property type="match status" value="1"/>
</dbReference>
<feature type="transmembrane region" description="Helical" evidence="6">
    <location>
        <begin position="12"/>
        <end position="32"/>
    </location>
</feature>
<keyword evidence="2 6" id="KW-0812">Transmembrane</keyword>